<dbReference type="Proteomes" id="UP000037392">
    <property type="component" value="Unassembled WGS sequence"/>
</dbReference>
<evidence type="ECO:0008006" key="5">
    <source>
        <dbReference type="Google" id="ProtNLM"/>
    </source>
</evidence>
<dbReference type="NCBIfam" id="NF033441">
    <property type="entry name" value="BREX_BrxC"/>
    <property type="match status" value="1"/>
</dbReference>
<dbReference type="Pfam" id="PF25796">
    <property type="entry name" value="BREX_BrxC_4th"/>
    <property type="match status" value="1"/>
</dbReference>
<proteinExistence type="predicted"/>
<evidence type="ECO:0000313" key="3">
    <source>
        <dbReference type="EMBL" id="KMW18647.1"/>
    </source>
</evidence>
<organism evidence="3 4">
    <name type="scientific">[Clostridium] citroniae WAL-19142</name>
    <dbReference type="NCBI Taxonomy" id="742734"/>
    <lineage>
        <taxon>Bacteria</taxon>
        <taxon>Bacillati</taxon>
        <taxon>Bacillota</taxon>
        <taxon>Clostridia</taxon>
        <taxon>Lachnospirales</taxon>
        <taxon>Lachnospiraceae</taxon>
        <taxon>Enterocloster</taxon>
    </lineage>
</organism>
<accession>A0A0J9C099</accession>
<dbReference type="EMBL" id="ADLK01000022">
    <property type="protein sequence ID" value="KMW18647.1"/>
    <property type="molecule type" value="Genomic_DNA"/>
</dbReference>
<name>A0A0J9C099_9FIRM</name>
<dbReference type="InterPro" id="IPR047679">
    <property type="entry name" value="BREX_BrxC"/>
</dbReference>
<comment type="caution">
    <text evidence="3">The sequence shown here is derived from an EMBL/GenBank/DDBJ whole genome shotgun (WGS) entry which is preliminary data.</text>
</comment>
<dbReference type="RefSeq" id="WP_117450344.1">
    <property type="nucleotide sequence ID" value="NZ_KQ235878.1"/>
</dbReference>
<dbReference type="InterPro" id="IPR058038">
    <property type="entry name" value="BREX_BrxC_wHTH"/>
</dbReference>
<gene>
    <name evidence="3" type="ORF">HMPREF9470_02751</name>
</gene>
<feature type="domain" description="Probable ATP-binding protein BrxC winged helix-turn-helix" evidence="1">
    <location>
        <begin position="785"/>
        <end position="876"/>
    </location>
</feature>
<dbReference type="AlphaFoldDB" id="A0A0J9C099"/>
<dbReference type="Pfam" id="PF25791">
    <property type="entry name" value="WHD_BREX_BrxC"/>
    <property type="match status" value="1"/>
</dbReference>
<evidence type="ECO:0000259" key="2">
    <source>
        <dbReference type="Pfam" id="PF25796"/>
    </source>
</evidence>
<dbReference type="PATRIC" id="fig|742734.4.peg.2951"/>
<dbReference type="InterPro" id="IPR058036">
    <property type="entry name" value="BREX_BrxC_4th"/>
</dbReference>
<reference evidence="3 4" key="1">
    <citation type="submission" date="2011-04" db="EMBL/GenBank/DDBJ databases">
        <title>The Genome Sequence of Clostridium citroniae WAL-19142.</title>
        <authorList>
            <consortium name="The Broad Institute Genome Sequencing Platform"/>
            <person name="Earl A."/>
            <person name="Ward D."/>
            <person name="Feldgarden M."/>
            <person name="Gevers D."/>
            <person name="Warren Y.A."/>
            <person name="Tyrrell K.L."/>
            <person name="Citron D.M."/>
            <person name="Goldstein E.J."/>
            <person name="Daigneault M."/>
            <person name="Allen-Vercoe E."/>
            <person name="Young S.K."/>
            <person name="Zeng Q."/>
            <person name="Gargeya S."/>
            <person name="Fitzgerald M."/>
            <person name="Haas B."/>
            <person name="Abouelleil A."/>
            <person name="Alvarado L."/>
            <person name="Arachchi H.M."/>
            <person name="Berlin A."/>
            <person name="Brown A."/>
            <person name="Chapman S.B."/>
            <person name="Chen Z."/>
            <person name="Dunbar C."/>
            <person name="Freedman E."/>
            <person name="Gearin G."/>
            <person name="Gellesch M."/>
            <person name="Goldberg J."/>
            <person name="Griggs A."/>
            <person name="Gujja S."/>
            <person name="Heilman E.R."/>
            <person name="Heiman D."/>
            <person name="Howarth C."/>
            <person name="Larson L."/>
            <person name="Lui A."/>
            <person name="MacDonald P.J."/>
            <person name="Mehta T."/>
            <person name="Montmayeur A."/>
            <person name="Murphy C."/>
            <person name="Neiman D."/>
            <person name="Pearson M."/>
            <person name="Priest M."/>
            <person name="Roberts A."/>
            <person name="Saif S."/>
            <person name="Shea T."/>
            <person name="Shenoy N."/>
            <person name="Sisk P."/>
            <person name="Stolte C."/>
            <person name="Sykes S."/>
            <person name="White J."/>
            <person name="Yandava C."/>
            <person name="Wortman J."/>
            <person name="Nusbaum C."/>
            <person name="Birren B."/>
        </authorList>
    </citation>
    <scope>NUCLEOTIDE SEQUENCE [LARGE SCALE GENOMIC DNA]</scope>
    <source>
        <strain evidence="3 4">WAL-19142</strain>
    </source>
</reference>
<evidence type="ECO:0000313" key="4">
    <source>
        <dbReference type="Proteomes" id="UP000037392"/>
    </source>
</evidence>
<dbReference type="OrthoDB" id="3201900at2"/>
<evidence type="ECO:0000259" key="1">
    <source>
        <dbReference type="Pfam" id="PF25791"/>
    </source>
</evidence>
<feature type="domain" description="Probable ATP-binding protein BrxC 4th six-stranded beta-sheet" evidence="2">
    <location>
        <begin position="600"/>
        <end position="690"/>
    </location>
</feature>
<sequence length="946" mass="106838">MKISQMFQKKIQRPVQGIIKVTQDSADIMAQELEEYVVTRELNRHFDVFFENYCTGIKEGLDHTGVWVGGPFGSGKSLFLKVLSCLLSGREYKGRRAVDILSREIEDRHTIANMRAAAEIQADTLLFHMDEDGGRPAAGGDRVVRDFRRAFDHFQGFCENMPWIADLERQMTRDGVYGNFCRRFRELSGSDWKEAREDFYFEEENIVKALADTTQMSPEAAKGWYQNAERNDPPGIDDLVHMVQEYIEERSAAGRKKQVIVFLYDGVDAAQNDVSCLLSLQAITERLGELCSGQAWVVAAGKQDVDAPALPGSGGRTEYSDALKTASRFRTRILLSSEDGEEIVRKRLLAKTDAAAGELKHLYAERSSDFKELFRLSSDVLRQQLYGGEEEFTETYPFVPYQFSLLRSVLQTMFRRIPIKGAAIGGQNASGDGTAIETPSGQVRSLLHAFQAAAVRYQESQCGALVPFSAFYQDVEPFLNADIRGTAAKAADMAAGRDGGLEPFDLEVWKALVLIRYVSAALPANVENITTIMVKDIGEDRAEAEQRTVDSLARLEARDLIASIGQQYMFLVIEDSRRDQPIEIRKGYDPGMRDRIVEEFVSLLFNGNKTYRYKDYRDFTLRIAINDQPWGMQKGEIGIRVMLSTHDRMPGTEDQVKARSVKEQSVVIVLPARMKLIRRMEQWIRLKAYMLRLAELDEGSYRGSGTADADTGALGIGEGAGHCHGLLADMVREADIYVNGNMMDGKEKEPVCRISDAVRILVESLYTKLNCIIPPFDQTEPVSSRFNEPAREEMLKAINLSCLANIPVTMESLVRQFSGIPYGWRKADTAGTVLALFEQQDIELVFNGCTLTAKEDDLLSYVTRQDYLEYITVKSRFRGCPQLADTIRRFFEEQRERLDHGLRILSAYEKQEGYRPDPGLERMADLASQYTQGFMDIRQEGRNRIE</sequence>
<dbReference type="GeneID" id="93163244"/>
<protein>
    <recommendedName>
        <fullName evidence="5">BREX system P-loop protein BrxC</fullName>
    </recommendedName>
</protein>